<evidence type="ECO:0000256" key="1">
    <source>
        <dbReference type="SAM" id="MobiDB-lite"/>
    </source>
</evidence>
<dbReference type="EnsemblPlants" id="Zm00001eb341460_T001">
    <property type="protein sequence ID" value="Zm00001eb341460_P001"/>
    <property type="gene ID" value="Zm00001eb341460"/>
</dbReference>
<organism evidence="2 3">
    <name type="scientific">Zea mays</name>
    <name type="common">Maize</name>
    <dbReference type="NCBI Taxonomy" id="4577"/>
    <lineage>
        <taxon>Eukaryota</taxon>
        <taxon>Viridiplantae</taxon>
        <taxon>Streptophyta</taxon>
        <taxon>Embryophyta</taxon>
        <taxon>Tracheophyta</taxon>
        <taxon>Spermatophyta</taxon>
        <taxon>Magnoliopsida</taxon>
        <taxon>Liliopsida</taxon>
        <taxon>Poales</taxon>
        <taxon>Poaceae</taxon>
        <taxon>PACMAD clade</taxon>
        <taxon>Panicoideae</taxon>
        <taxon>Andropogonodae</taxon>
        <taxon>Andropogoneae</taxon>
        <taxon>Tripsacinae</taxon>
        <taxon>Zea</taxon>
    </lineage>
</organism>
<feature type="compositionally biased region" description="Polar residues" evidence="1">
    <location>
        <begin position="1"/>
        <end position="10"/>
    </location>
</feature>
<protein>
    <submittedName>
        <fullName evidence="2">Uncharacterized protein</fullName>
    </submittedName>
</protein>
<reference evidence="3" key="1">
    <citation type="journal article" date="2009" name="Science">
        <title>The B73 maize genome: complexity, diversity, and dynamics.</title>
        <authorList>
            <person name="Schnable P.S."/>
            <person name="Ware D."/>
            <person name="Fulton R.S."/>
            <person name="Stein J.C."/>
            <person name="Wei F."/>
            <person name="Pasternak S."/>
            <person name="Liang C."/>
            <person name="Zhang J."/>
            <person name="Fulton L."/>
            <person name="Graves T.A."/>
            <person name="Minx P."/>
            <person name="Reily A.D."/>
            <person name="Courtney L."/>
            <person name="Kruchowski S.S."/>
            <person name="Tomlinson C."/>
            <person name="Strong C."/>
            <person name="Delehaunty K."/>
            <person name="Fronick C."/>
            <person name="Courtney B."/>
            <person name="Rock S.M."/>
            <person name="Belter E."/>
            <person name="Du F."/>
            <person name="Kim K."/>
            <person name="Abbott R.M."/>
            <person name="Cotton M."/>
            <person name="Levy A."/>
            <person name="Marchetto P."/>
            <person name="Ochoa K."/>
            <person name="Jackson S.M."/>
            <person name="Gillam B."/>
            <person name="Chen W."/>
            <person name="Yan L."/>
            <person name="Higginbotham J."/>
            <person name="Cardenas M."/>
            <person name="Waligorski J."/>
            <person name="Applebaum E."/>
            <person name="Phelps L."/>
            <person name="Falcone J."/>
            <person name="Kanchi K."/>
            <person name="Thane T."/>
            <person name="Scimone A."/>
            <person name="Thane N."/>
            <person name="Henke J."/>
            <person name="Wang T."/>
            <person name="Ruppert J."/>
            <person name="Shah N."/>
            <person name="Rotter K."/>
            <person name="Hodges J."/>
            <person name="Ingenthron E."/>
            <person name="Cordes M."/>
            <person name="Kohlberg S."/>
            <person name="Sgro J."/>
            <person name="Delgado B."/>
            <person name="Mead K."/>
            <person name="Chinwalla A."/>
            <person name="Leonard S."/>
            <person name="Crouse K."/>
            <person name="Collura K."/>
            <person name="Kudrna D."/>
            <person name="Currie J."/>
            <person name="He R."/>
            <person name="Angelova A."/>
            <person name="Rajasekar S."/>
            <person name="Mueller T."/>
            <person name="Lomeli R."/>
            <person name="Scara G."/>
            <person name="Ko A."/>
            <person name="Delaney K."/>
            <person name="Wissotski M."/>
            <person name="Lopez G."/>
            <person name="Campos D."/>
            <person name="Braidotti M."/>
            <person name="Ashley E."/>
            <person name="Golser W."/>
            <person name="Kim H."/>
            <person name="Lee S."/>
            <person name="Lin J."/>
            <person name="Dujmic Z."/>
            <person name="Kim W."/>
            <person name="Talag J."/>
            <person name="Zuccolo A."/>
            <person name="Fan C."/>
            <person name="Sebastian A."/>
            <person name="Kramer M."/>
            <person name="Spiegel L."/>
            <person name="Nascimento L."/>
            <person name="Zutavern T."/>
            <person name="Miller B."/>
            <person name="Ambroise C."/>
            <person name="Muller S."/>
            <person name="Spooner W."/>
            <person name="Narechania A."/>
            <person name="Ren L."/>
            <person name="Wei S."/>
            <person name="Kumari S."/>
            <person name="Faga B."/>
            <person name="Levy M.J."/>
            <person name="McMahan L."/>
            <person name="Van Buren P."/>
            <person name="Vaughn M.W."/>
            <person name="Ying K."/>
            <person name="Yeh C.-T."/>
            <person name="Emrich S.J."/>
            <person name="Jia Y."/>
            <person name="Kalyanaraman A."/>
            <person name="Hsia A.-P."/>
            <person name="Barbazuk W.B."/>
            <person name="Baucom R.S."/>
            <person name="Brutnell T.P."/>
            <person name="Carpita N.C."/>
            <person name="Chaparro C."/>
            <person name="Chia J.-M."/>
            <person name="Deragon J.-M."/>
            <person name="Estill J.C."/>
            <person name="Fu Y."/>
            <person name="Jeddeloh J.A."/>
            <person name="Han Y."/>
            <person name="Lee H."/>
            <person name="Li P."/>
            <person name="Lisch D.R."/>
            <person name="Liu S."/>
            <person name="Liu Z."/>
            <person name="Nagel D.H."/>
            <person name="McCann M.C."/>
            <person name="SanMiguel P."/>
            <person name="Myers A.M."/>
            <person name="Nettleton D."/>
            <person name="Nguyen J."/>
            <person name="Penning B.W."/>
            <person name="Ponnala L."/>
            <person name="Schneider K.L."/>
            <person name="Schwartz D.C."/>
            <person name="Sharma A."/>
            <person name="Soderlund C."/>
            <person name="Springer N.M."/>
            <person name="Sun Q."/>
            <person name="Wang H."/>
            <person name="Waterman M."/>
            <person name="Westerman R."/>
            <person name="Wolfgruber T.K."/>
            <person name="Yang L."/>
            <person name="Yu Y."/>
            <person name="Zhang L."/>
            <person name="Zhou S."/>
            <person name="Zhu Q."/>
            <person name="Bennetzen J.L."/>
            <person name="Dawe R.K."/>
            <person name="Jiang J."/>
            <person name="Jiang N."/>
            <person name="Presting G.G."/>
            <person name="Wessler S.R."/>
            <person name="Aluru S."/>
            <person name="Martienssen R.A."/>
            <person name="Clifton S.W."/>
            <person name="McCombie W.R."/>
            <person name="Wing R.A."/>
            <person name="Wilson R.K."/>
        </authorList>
    </citation>
    <scope>NUCLEOTIDE SEQUENCE [LARGE SCALE GENOMIC DNA]</scope>
    <source>
        <strain evidence="3">cv. B73</strain>
    </source>
</reference>
<dbReference type="AlphaFoldDB" id="A0A804QMK6"/>
<dbReference type="Proteomes" id="UP000007305">
    <property type="component" value="Chromosome 8"/>
</dbReference>
<name>A0A804QMK6_MAIZE</name>
<accession>A0A804QMK6</accession>
<keyword evidence="3" id="KW-1185">Reference proteome</keyword>
<dbReference type="Gramene" id="Zm00001eb341460_T001">
    <property type="protein sequence ID" value="Zm00001eb341460_P001"/>
    <property type="gene ID" value="Zm00001eb341460"/>
</dbReference>
<feature type="region of interest" description="Disordered" evidence="1">
    <location>
        <begin position="1"/>
        <end position="51"/>
    </location>
</feature>
<evidence type="ECO:0000313" key="2">
    <source>
        <dbReference type="EnsemblPlants" id="Zm00001eb341460_P001"/>
    </source>
</evidence>
<proteinExistence type="predicted"/>
<reference evidence="2" key="2">
    <citation type="submission" date="2019-07" db="EMBL/GenBank/DDBJ databases">
        <authorList>
            <person name="Seetharam A."/>
            <person name="Woodhouse M."/>
            <person name="Cannon E."/>
        </authorList>
    </citation>
    <scope>NUCLEOTIDE SEQUENCE [LARGE SCALE GENOMIC DNA]</scope>
    <source>
        <strain evidence="2">cv. B73</strain>
    </source>
</reference>
<reference evidence="2" key="3">
    <citation type="submission" date="2021-05" db="UniProtKB">
        <authorList>
            <consortium name="EnsemblPlants"/>
        </authorList>
    </citation>
    <scope>IDENTIFICATION</scope>
    <source>
        <strain evidence="2">cv. B73</strain>
    </source>
</reference>
<sequence>MSAESCSWSPRPNVGAHPNYPGPLDSHHDDRIPPTHCTAHGSGTSAPEEARRRAMAVEFLCSPTILPFRSMEVRQAPEVSVFAPNGHNGERTR</sequence>
<evidence type="ECO:0000313" key="3">
    <source>
        <dbReference type="Proteomes" id="UP000007305"/>
    </source>
</evidence>
<dbReference type="InParanoid" id="A0A804QMK6"/>